<dbReference type="InterPro" id="IPR011257">
    <property type="entry name" value="DNA_glycosylase"/>
</dbReference>
<dbReference type="GO" id="GO:0006281">
    <property type="term" value="P:DNA repair"/>
    <property type="evidence" value="ECO:0007669"/>
    <property type="project" value="InterPro"/>
</dbReference>
<reference evidence="1" key="1">
    <citation type="submission" date="2023-01" db="EMBL/GenBank/DDBJ databases">
        <title>The diversity of Class Acidimicrobiia in South China Sea sediment environments and the proposal of Iamia marina sp. nov., a novel species of the genus Iamia.</title>
        <authorList>
            <person name="He Y."/>
            <person name="Tian X."/>
        </authorList>
    </citation>
    <scope>NUCLEOTIDE SEQUENCE</scope>
    <source>
        <strain evidence="1">DSM 19957</strain>
    </source>
</reference>
<dbReference type="EMBL" id="CP116942">
    <property type="protein sequence ID" value="WCO66015.1"/>
    <property type="molecule type" value="Genomic_DNA"/>
</dbReference>
<dbReference type="RefSeq" id="WP_272735541.1">
    <property type="nucleotide sequence ID" value="NZ_CP116942.1"/>
</dbReference>
<dbReference type="GO" id="GO:0003824">
    <property type="term" value="F:catalytic activity"/>
    <property type="evidence" value="ECO:0007669"/>
    <property type="project" value="InterPro"/>
</dbReference>
<dbReference type="Gene3D" id="1.10.340.30">
    <property type="entry name" value="Hypothetical protein, domain 2"/>
    <property type="match status" value="1"/>
</dbReference>
<evidence type="ECO:0000313" key="2">
    <source>
        <dbReference type="Proteomes" id="UP001216390"/>
    </source>
</evidence>
<accession>A0AAE9Y4I5</accession>
<evidence type="ECO:0008006" key="3">
    <source>
        <dbReference type="Google" id="ProtNLM"/>
    </source>
</evidence>
<dbReference type="Proteomes" id="UP001216390">
    <property type="component" value="Chromosome"/>
</dbReference>
<proteinExistence type="predicted"/>
<organism evidence="1 2">
    <name type="scientific">Iamia majanohamensis</name>
    <dbReference type="NCBI Taxonomy" id="467976"/>
    <lineage>
        <taxon>Bacteria</taxon>
        <taxon>Bacillati</taxon>
        <taxon>Actinomycetota</taxon>
        <taxon>Acidimicrobiia</taxon>
        <taxon>Acidimicrobiales</taxon>
        <taxon>Iamiaceae</taxon>
        <taxon>Iamia</taxon>
    </lineage>
</organism>
<sequence length="220" mass="23801">MSGRREPTVLGPLLDRHGRTYAEEARIRLPRDPTPSPLYRLLCLATLLSARIRAEAAVEAARALSSAGWRSARSMAATTWEQRVRVLNENGYARYDESTARMLGDTAEMLLDRWGGDLRRLRAEADGDVDRVRALVQEAKGIGGVGADIFCREVQGAWPEVRPFLDDKVLATAARLGLGDDVGEVAALVEGSRLPVLAAALVRADLAGDVDDLLDVAGRG</sequence>
<dbReference type="KEGG" id="ima:PO878_16055"/>
<keyword evidence="2" id="KW-1185">Reference proteome</keyword>
<dbReference type="SUPFAM" id="SSF48150">
    <property type="entry name" value="DNA-glycosylase"/>
    <property type="match status" value="1"/>
</dbReference>
<name>A0AAE9Y4I5_9ACTN</name>
<gene>
    <name evidence="1" type="ORF">PO878_16055</name>
</gene>
<dbReference type="AlphaFoldDB" id="A0AAE9Y4I5"/>
<evidence type="ECO:0000313" key="1">
    <source>
        <dbReference type="EMBL" id="WCO66015.1"/>
    </source>
</evidence>
<protein>
    <recommendedName>
        <fullName evidence="3">Endonuclease</fullName>
    </recommendedName>
</protein>